<evidence type="ECO:0000256" key="2">
    <source>
        <dbReference type="ARBA" id="ARBA00009511"/>
    </source>
</evidence>
<dbReference type="InterPro" id="IPR038386">
    <property type="entry name" value="Beta-thymosin_sf"/>
</dbReference>
<dbReference type="GO" id="GO:0003785">
    <property type="term" value="F:actin monomer binding"/>
    <property type="evidence" value="ECO:0007669"/>
    <property type="project" value="InterPro"/>
</dbReference>
<comment type="function">
    <text evidence="6">Plays an important role in the organization of the cytoskeleton. Binds to and sequesters actin monomers (G actin) and therefore inhibits actin polymerization.</text>
</comment>
<dbReference type="AlphaFoldDB" id="A0A8C8ZLA7"/>
<dbReference type="PANTHER" id="PTHR12021:SF3">
    <property type="entry name" value="THYMOSIN BETA-4-LIKE"/>
    <property type="match status" value="1"/>
</dbReference>
<evidence type="ECO:0000256" key="7">
    <source>
        <dbReference type="SAM" id="MobiDB-lite"/>
    </source>
</evidence>
<dbReference type="Proteomes" id="UP000694414">
    <property type="component" value="Unplaced"/>
</dbReference>
<organism evidence="8 9">
    <name type="scientific">Prolemur simus</name>
    <name type="common">Greater bamboo lemur</name>
    <name type="synonym">Hapalemur simus</name>
    <dbReference type="NCBI Taxonomy" id="1328070"/>
    <lineage>
        <taxon>Eukaryota</taxon>
        <taxon>Metazoa</taxon>
        <taxon>Chordata</taxon>
        <taxon>Craniata</taxon>
        <taxon>Vertebrata</taxon>
        <taxon>Euteleostomi</taxon>
        <taxon>Mammalia</taxon>
        <taxon>Eutheria</taxon>
        <taxon>Euarchontoglires</taxon>
        <taxon>Primates</taxon>
        <taxon>Strepsirrhini</taxon>
        <taxon>Lemuriformes</taxon>
        <taxon>Lemuridae</taxon>
        <taxon>Prolemur</taxon>
    </lineage>
</organism>
<feature type="compositionally biased region" description="Basic and acidic residues" evidence="7">
    <location>
        <begin position="53"/>
        <end position="64"/>
    </location>
</feature>
<evidence type="ECO:0008006" key="10">
    <source>
        <dbReference type="Google" id="ProtNLM"/>
    </source>
</evidence>
<dbReference type="PANTHER" id="PTHR12021">
    <property type="entry name" value="THYMOSIN BETA"/>
    <property type="match status" value="1"/>
</dbReference>
<sequence length="64" mass="7158">LGHCTDWIPLALAPRSTSSATISDKPDMAEIEKFDKLKLKTETQEKNSLPSKETIKQEKQADKS</sequence>
<reference evidence="8" key="1">
    <citation type="submission" date="2025-08" db="UniProtKB">
        <authorList>
            <consortium name="Ensembl"/>
        </authorList>
    </citation>
    <scope>IDENTIFICATION</scope>
</reference>
<feature type="region of interest" description="Disordered" evidence="7">
    <location>
        <begin position="41"/>
        <end position="64"/>
    </location>
</feature>
<dbReference type="GO" id="GO:0007015">
    <property type="term" value="P:actin filament organization"/>
    <property type="evidence" value="ECO:0007669"/>
    <property type="project" value="InterPro"/>
</dbReference>
<proteinExistence type="inferred from homology"/>
<evidence type="ECO:0000313" key="8">
    <source>
        <dbReference type="Ensembl" id="ENSPSMP00000020535.1"/>
    </source>
</evidence>
<dbReference type="InterPro" id="IPR001152">
    <property type="entry name" value="Beta-thymosin"/>
</dbReference>
<dbReference type="Pfam" id="PF01290">
    <property type="entry name" value="Thymosin"/>
    <property type="match status" value="1"/>
</dbReference>
<evidence type="ECO:0000256" key="6">
    <source>
        <dbReference type="ARBA" id="ARBA00025497"/>
    </source>
</evidence>
<keyword evidence="5" id="KW-0206">Cytoskeleton</keyword>
<evidence type="ECO:0000256" key="3">
    <source>
        <dbReference type="ARBA" id="ARBA00022490"/>
    </source>
</evidence>
<keyword evidence="9" id="KW-1185">Reference proteome</keyword>
<protein>
    <recommendedName>
        <fullName evidence="10">Thymosin beta</fullName>
    </recommendedName>
</protein>
<keyword evidence="4" id="KW-0009">Actin-binding</keyword>
<comment type="similarity">
    <text evidence="2">Belongs to the thymosin beta family.</text>
</comment>
<dbReference type="Gene3D" id="1.20.5.520">
    <property type="entry name" value="Single helix bin"/>
    <property type="match status" value="1"/>
</dbReference>
<evidence type="ECO:0000256" key="1">
    <source>
        <dbReference type="ARBA" id="ARBA00004245"/>
    </source>
</evidence>
<keyword evidence="3" id="KW-0963">Cytoplasm</keyword>
<evidence type="ECO:0000256" key="4">
    <source>
        <dbReference type="ARBA" id="ARBA00023203"/>
    </source>
</evidence>
<dbReference type="GO" id="GO:0005737">
    <property type="term" value="C:cytoplasm"/>
    <property type="evidence" value="ECO:0007669"/>
    <property type="project" value="TreeGrafter"/>
</dbReference>
<dbReference type="GO" id="GO:0030334">
    <property type="term" value="P:regulation of cell migration"/>
    <property type="evidence" value="ECO:0007669"/>
    <property type="project" value="TreeGrafter"/>
</dbReference>
<dbReference type="GeneTree" id="ENSGT01010000222693"/>
<evidence type="ECO:0000256" key="5">
    <source>
        <dbReference type="ARBA" id="ARBA00023212"/>
    </source>
</evidence>
<name>A0A8C8ZLA7_PROSS</name>
<comment type="subcellular location">
    <subcellularLocation>
        <location evidence="1">Cytoplasm</location>
        <location evidence="1">Cytoskeleton</location>
    </subcellularLocation>
</comment>
<dbReference type="Ensembl" id="ENSPSMT00000023812.1">
    <property type="protein sequence ID" value="ENSPSMP00000020535.1"/>
    <property type="gene ID" value="ENSPSMG00000014511.1"/>
</dbReference>
<dbReference type="GO" id="GO:0005856">
    <property type="term" value="C:cytoskeleton"/>
    <property type="evidence" value="ECO:0007669"/>
    <property type="project" value="UniProtKB-SubCell"/>
</dbReference>
<accession>A0A8C8ZLA7</accession>
<dbReference type="SMART" id="SM00152">
    <property type="entry name" value="THY"/>
    <property type="match status" value="1"/>
</dbReference>
<evidence type="ECO:0000313" key="9">
    <source>
        <dbReference type="Proteomes" id="UP000694414"/>
    </source>
</evidence>
<dbReference type="FunFam" id="1.20.5.520:FF:000001">
    <property type="entry name" value="Thymosin beta"/>
    <property type="match status" value="1"/>
</dbReference>
<reference evidence="8" key="2">
    <citation type="submission" date="2025-09" db="UniProtKB">
        <authorList>
            <consortium name="Ensembl"/>
        </authorList>
    </citation>
    <scope>IDENTIFICATION</scope>
</reference>